<comment type="catalytic activity">
    <reaction evidence="1">
        <text>Endonucleolytic cleavage of RNA, removing 5'-extranucleotides from tRNA precursor.</text>
        <dbReference type="EC" id="3.1.26.5"/>
    </reaction>
</comment>
<dbReference type="InterPro" id="IPR011990">
    <property type="entry name" value="TPR-like_helical_dom_sf"/>
</dbReference>
<evidence type="ECO:0000256" key="12">
    <source>
        <dbReference type="ARBA" id="ARBA00022842"/>
    </source>
</evidence>
<evidence type="ECO:0000256" key="11">
    <source>
        <dbReference type="ARBA" id="ARBA00022833"/>
    </source>
</evidence>
<comment type="caution">
    <text evidence="19">The sequence shown here is derived from an EMBL/GenBank/DDBJ whole genome shotgun (WGS) entry which is preliminary data.</text>
</comment>
<evidence type="ECO:0000259" key="17">
    <source>
        <dbReference type="Pfam" id="PF16953"/>
    </source>
</evidence>
<dbReference type="EC" id="3.1.26.5" evidence="5"/>
<evidence type="ECO:0000256" key="1">
    <source>
        <dbReference type="ARBA" id="ARBA00000928"/>
    </source>
</evidence>
<dbReference type="Pfam" id="PF16953">
    <property type="entry name" value="PRORP"/>
    <property type="match status" value="1"/>
</dbReference>
<evidence type="ECO:0000256" key="16">
    <source>
        <dbReference type="PROSITE-ProRule" id="PRU00708"/>
    </source>
</evidence>
<sequence length="633" mass="70637">MPLAASLPPSLFRSYSFLSGFKPKTHTLFPLPCYALECVPSHCLCTRLSLRPFFEHLRHEPLRRTLGVTLSTAAAAGVVSPNPGATVSTMSKKKARRDSPEGILRHQLGLCSKSGDLAQALRLYDEARAAATSLSVHHFNILLYLCSSSADPVGLERGFQIYRQMGLDGVAPNEATFTSVARLAAAKEDPDLAFDLVKQMSSAGIPPKLRSFGPALFGFCKKGDVQKAHEVEAYMASSGIEPDEAELAALLELNVRKGRGEGVYRLLHRMRVTVRRVSGSTAEIIESWFGSEVAEEVGLDKWDVRKVKEEMVKGGGGWHGQGWLGRGRWNVGRTEMDGSGVCQQCGEKLTCIDIDPVETEDFANSLAKLASQREVRADFMRFKDWLDRNGPFDAVLDAANIGLNNQQVFSFFQVNCVVNGMRQMSPSKKLPLIILHSHRLKHGPADKPNNKRLLESWRRAGALYATPPGSNDDWYWLYAAVRCRCLLVTNDEMRDHLFELLGTGFFPRWKEKHQVRLTVSKDGPTFHMPPPFSVVIQESENGGWHIPTVLGDEIETPRQDDDVAEWKKIKEEMYIVCYVSGSDILQDLVAGFRYHIFSKELPLLSGSLLSSMRFWNLALIFLFKSYLSRGRGS</sequence>
<keyword evidence="12" id="KW-0460">Magnesium</keyword>
<evidence type="ECO:0000256" key="10">
    <source>
        <dbReference type="ARBA" id="ARBA00022801"/>
    </source>
</evidence>
<dbReference type="FunFam" id="1.25.40.10:FF:000339">
    <property type="entry name" value="Proteinaceous RNase P 1, chloroplastic/mitochondrial"/>
    <property type="match status" value="1"/>
</dbReference>
<dbReference type="InterPro" id="IPR033443">
    <property type="entry name" value="PROP1-like_PPR_dom"/>
</dbReference>
<evidence type="ECO:0000256" key="9">
    <source>
        <dbReference type="ARBA" id="ARBA00022737"/>
    </source>
</evidence>
<dbReference type="Gene3D" id="3.40.50.11980">
    <property type="match status" value="1"/>
</dbReference>
<evidence type="ECO:0000259" key="18">
    <source>
        <dbReference type="Pfam" id="PF17177"/>
    </source>
</evidence>
<dbReference type="FunFam" id="3.40.50.11980:FF:000002">
    <property type="entry name" value="Proteinaceous RNase P 2"/>
    <property type="match status" value="1"/>
</dbReference>
<keyword evidence="13" id="KW-0809">Transit peptide</keyword>
<dbReference type="Pfam" id="PF17177">
    <property type="entry name" value="PPR_long"/>
    <property type="match status" value="1"/>
</dbReference>
<comment type="subcellular location">
    <subcellularLocation>
        <location evidence="3">Mitochondrion</location>
    </subcellularLocation>
</comment>
<dbReference type="InterPro" id="IPR031595">
    <property type="entry name" value="PRORP_C"/>
</dbReference>
<organism evidence="19 20">
    <name type="scientific">Ensete ventricosum</name>
    <name type="common">Abyssinian banana</name>
    <name type="synonym">Musa ensete</name>
    <dbReference type="NCBI Taxonomy" id="4639"/>
    <lineage>
        <taxon>Eukaryota</taxon>
        <taxon>Viridiplantae</taxon>
        <taxon>Streptophyta</taxon>
        <taxon>Embryophyta</taxon>
        <taxon>Tracheophyta</taxon>
        <taxon>Spermatophyta</taxon>
        <taxon>Magnoliopsida</taxon>
        <taxon>Liliopsida</taxon>
        <taxon>Zingiberales</taxon>
        <taxon>Musaceae</taxon>
        <taxon>Ensete</taxon>
    </lineage>
</organism>
<keyword evidence="6" id="KW-0819">tRNA processing</keyword>
<gene>
    <name evidence="19" type="ORF">OPV22_015177</name>
</gene>
<evidence type="ECO:0000256" key="13">
    <source>
        <dbReference type="ARBA" id="ARBA00022946"/>
    </source>
</evidence>
<dbReference type="Proteomes" id="UP001222027">
    <property type="component" value="Unassembled WGS sequence"/>
</dbReference>
<keyword evidence="7" id="KW-0540">Nuclease</keyword>
<evidence type="ECO:0000313" key="19">
    <source>
        <dbReference type="EMBL" id="KAJ8493456.1"/>
    </source>
</evidence>
<dbReference type="InterPro" id="IPR002885">
    <property type="entry name" value="PPR_rpt"/>
</dbReference>
<dbReference type="PANTHER" id="PTHR13547">
    <property type="match status" value="1"/>
</dbReference>
<evidence type="ECO:0000256" key="7">
    <source>
        <dbReference type="ARBA" id="ARBA00022722"/>
    </source>
</evidence>
<evidence type="ECO:0000256" key="5">
    <source>
        <dbReference type="ARBA" id="ARBA00012179"/>
    </source>
</evidence>
<feature type="repeat" description="PPR" evidence="16">
    <location>
        <begin position="208"/>
        <end position="242"/>
    </location>
</feature>
<dbReference type="GO" id="GO:0005739">
    <property type="term" value="C:mitochondrion"/>
    <property type="evidence" value="ECO:0007669"/>
    <property type="project" value="UniProtKB-SubCell"/>
</dbReference>
<protein>
    <recommendedName>
        <fullName evidence="5">ribonuclease P</fullName>
        <ecNumber evidence="5">3.1.26.5</ecNumber>
    </recommendedName>
</protein>
<comment type="cofactor">
    <cofactor evidence="2">
        <name>Mg(2+)</name>
        <dbReference type="ChEBI" id="CHEBI:18420"/>
    </cofactor>
</comment>
<dbReference type="GO" id="GO:0004526">
    <property type="term" value="F:ribonuclease P activity"/>
    <property type="evidence" value="ECO:0007669"/>
    <property type="project" value="UniProtKB-EC"/>
</dbReference>
<reference evidence="19 20" key="1">
    <citation type="submission" date="2022-12" db="EMBL/GenBank/DDBJ databases">
        <title>Chromosome-scale assembly of the Ensete ventricosum genome.</title>
        <authorList>
            <person name="Dussert Y."/>
            <person name="Stocks J."/>
            <person name="Wendawek A."/>
            <person name="Woldeyes F."/>
            <person name="Nichols R.A."/>
            <person name="Borrell J.S."/>
        </authorList>
    </citation>
    <scope>NUCLEOTIDE SEQUENCE [LARGE SCALE GENOMIC DNA]</scope>
    <source>
        <strain evidence="20">cv. Maze</strain>
        <tissue evidence="19">Seeds</tissue>
    </source>
</reference>
<dbReference type="AlphaFoldDB" id="A0AAV8RDJ5"/>
<dbReference type="GO" id="GO:0046872">
    <property type="term" value="F:metal ion binding"/>
    <property type="evidence" value="ECO:0007669"/>
    <property type="project" value="UniProtKB-KW"/>
</dbReference>
<evidence type="ECO:0000256" key="4">
    <source>
        <dbReference type="ARBA" id="ARBA00007626"/>
    </source>
</evidence>
<keyword evidence="20" id="KW-1185">Reference proteome</keyword>
<keyword evidence="11" id="KW-0862">Zinc</keyword>
<dbReference type="Gene3D" id="1.25.40.10">
    <property type="entry name" value="Tetratricopeptide repeat domain"/>
    <property type="match status" value="1"/>
</dbReference>
<feature type="repeat" description="PPR" evidence="16">
    <location>
        <begin position="173"/>
        <end position="207"/>
    </location>
</feature>
<keyword evidence="10" id="KW-0378">Hydrolase</keyword>
<dbReference type="PANTHER" id="PTHR13547:SF1">
    <property type="entry name" value="MITOCHONDRIAL RIBONUCLEASE P CATALYTIC SUBUNIT"/>
    <property type="match status" value="1"/>
</dbReference>
<comment type="similarity">
    <text evidence="4">Belongs to the PPR family. P subfamily.</text>
</comment>
<evidence type="ECO:0000256" key="6">
    <source>
        <dbReference type="ARBA" id="ARBA00022694"/>
    </source>
</evidence>
<feature type="domain" description="PROP1-like PPR" evidence="18">
    <location>
        <begin position="92"/>
        <end position="296"/>
    </location>
</feature>
<keyword evidence="14" id="KW-0496">Mitochondrion</keyword>
<name>A0AAV8RDJ5_ENSVE</name>
<proteinExistence type="inferred from homology"/>
<feature type="domain" description="PRORP" evidence="17">
    <location>
        <begin position="336"/>
        <end position="557"/>
    </location>
</feature>
<dbReference type="GO" id="GO:0001682">
    <property type="term" value="P:tRNA 5'-leader removal"/>
    <property type="evidence" value="ECO:0007669"/>
    <property type="project" value="UniProtKB-ARBA"/>
</dbReference>
<keyword evidence="9" id="KW-0677">Repeat</keyword>
<dbReference type="PROSITE" id="PS51375">
    <property type="entry name" value="PPR"/>
    <property type="match status" value="2"/>
</dbReference>
<keyword evidence="8" id="KW-0479">Metal-binding</keyword>
<evidence type="ECO:0000313" key="20">
    <source>
        <dbReference type="Proteomes" id="UP001222027"/>
    </source>
</evidence>
<evidence type="ECO:0000256" key="8">
    <source>
        <dbReference type="ARBA" id="ARBA00022723"/>
    </source>
</evidence>
<dbReference type="EMBL" id="JAQQAF010000004">
    <property type="protein sequence ID" value="KAJ8493456.1"/>
    <property type="molecule type" value="Genomic_DNA"/>
</dbReference>
<evidence type="ECO:0000256" key="14">
    <source>
        <dbReference type="ARBA" id="ARBA00023128"/>
    </source>
</evidence>
<keyword evidence="15" id="KW-0464">Manganese</keyword>
<evidence type="ECO:0000256" key="2">
    <source>
        <dbReference type="ARBA" id="ARBA00001946"/>
    </source>
</evidence>
<evidence type="ECO:0000256" key="3">
    <source>
        <dbReference type="ARBA" id="ARBA00004173"/>
    </source>
</evidence>
<accession>A0AAV8RDJ5</accession>
<evidence type="ECO:0000256" key="15">
    <source>
        <dbReference type="ARBA" id="ARBA00023211"/>
    </source>
</evidence>